<evidence type="ECO:0000256" key="1">
    <source>
        <dbReference type="SAM" id="Phobius"/>
    </source>
</evidence>
<proteinExistence type="predicted"/>
<dbReference type="AlphaFoldDB" id="A0A0L8ADA8"/>
<keyword evidence="1" id="KW-1133">Transmembrane helix</keyword>
<feature type="transmembrane region" description="Helical" evidence="1">
    <location>
        <begin position="7"/>
        <end position="28"/>
    </location>
</feature>
<reference evidence="2 3" key="1">
    <citation type="journal article" date="2012" name="J. Bacteriol.">
        <title>Genome sequence of a novel nicotine-degrading strain, Pseudomonas geniculata N1.</title>
        <authorList>
            <person name="Tang H."/>
            <person name="Yu H."/>
            <person name="Tai C."/>
            <person name="Huang K."/>
            <person name="Liu Y."/>
            <person name="Wang L."/>
            <person name="Yao Y."/>
            <person name="Wu G."/>
            <person name="Xu P."/>
        </authorList>
    </citation>
    <scope>NUCLEOTIDE SEQUENCE [LARGE SCALE GENOMIC DNA]</scope>
    <source>
        <strain evidence="2 3">N1</strain>
    </source>
</reference>
<comment type="caution">
    <text evidence="2">The sequence shown here is derived from an EMBL/GenBank/DDBJ whole genome shotgun (WGS) entry which is preliminary data.</text>
</comment>
<dbReference type="OrthoDB" id="6048506at2"/>
<keyword evidence="1" id="KW-0812">Transmembrane</keyword>
<evidence type="ECO:0000313" key="2">
    <source>
        <dbReference type="EMBL" id="KOF00212.1"/>
    </source>
</evidence>
<evidence type="ECO:0000313" key="3">
    <source>
        <dbReference type="Proteomes" id="UP000036890"/>
    </source>
</evidence>
<feature type="transmembrane region" description="Helical" evidence="1">
    <location>
        <begin position="48"/>
        <end position="78"/>
    </location>
</feature>
<dbReference type="RefSeq" id="WP_010485666.1">
    <property type="nucleotide sequence ID" value="NZ_AJLO02000014.1"/>
</dbReference>
<dbReference type="Proteomes" id="UP000036890">
    <property type="component" value="Unassembled WGS sequence"/>
</dbReference>
<protein>
    <recommendedName>
        <fullName evidence="4">Transmembrane protein</fullName>
    </recommendedName>
</protein>
<keyword evidence="1" id="KW-0472">Membrane</keyword>
<sequence>MKTTSWFWINVASHFGIVAALAWLPARWTGQLVEALAGTQRAIGDTRHLAFIGSMFGFCVTALILMGVLTVTGELLGFSRPYARRSEAQNEAQAVHRKVLLTAFATLSWAAVGSLAGIASIFAASS</sequence>
<gene>
    <name evidence="2" type="ORF">W7K_05145</name>
</gene>
<feature type="transmembrane region" description="Helical" evidence="1">
    <location>
        <begin position="99"/>
        <end position="124"/>
    </location>
</feature>
<dbReference type="EMBL" id="AJLO02000014">
    <property type="protein sequence ID" value="KOF00212.1"/>
    <property type="molecule type" value="Genomic_DNA"/>
</dbReference>
<organism evidence="2 3">
    <name type="scientific">Stenotrophomonas geniculata N1</name>
    <dbReference type="NCBI Taxonomy" id="1167641"/>
    <lineage>
        <taxon>Bacteria</taxon>
        <taxon>Pseudomonadati</taxon>
        <taxon>Pseudomonadota</taxon>
        <taxon>Gammaproteobacteria</taxon>
        <taxon>Lysobacterales</taxon>
        <taxon>Lysobacteraceae</taxon>
        <taxon>Stenotrophomonas</taxon>
    </lineage>
</organism>
<accession>A0A0L8ADA8</accession>
<evidence type="ECO:0008006" key="4">
    <source>
        <dbReference type="Google" id="ProtNLM"/>
    </source>
</evidence>
<name>A0A0L8ADA8_9GAMM</name>